<gene>
    <name evidence="4" type="ORF">BDV95DRAFT_626391</name>
</gene>
<evidence type="ECO:0000256" key="1">
    <source>
        <dbReference type="SAM" id="MobiDB-lite"/>
    </source>
</evidence>
<evidence type="ECO:0000313" key="5">
    <source>
        <dbReference type="Proteomes" id="UP000481861"/>
    </source>
</evidence>
<feature type="domain" description="DUF6594" evidence="3">
    <location>
        <begin position="61"/>
        <end position="313"/>
    </location>
</feature>
<feature type="transmembrane region" description="Helical" evidence="2">
    <location>
        <begin position="277"/>
        <end position="294"/>
    </location>
</feature>
<dbReference type="PANTHER" id="PTHR34502">
    <property type="entry name" value="DUF6594 DOMAIN-CONTAINING PROTEIN-RELATED"/>
    <property type="match status" value="1"/>
</dbReference>
<dbReference type="PANTHER" id="PTHR34502:SF4">
    <property type="entry name" value="DUF6594 DOMAIN-CONTAINING PROTEIN"/>
    <property type="match status" value="1"/>
</dbReference>
<dbReference type="OrthoDB" id="5416037at2759"/>
<proteinExistence type="predicted"/>
<keyword evidence="2" id="KW-0812">Transmembrane</keyword>
<dbReference type="InterPro" id="IPR046529">
    <property type="entry name" value="DUF6594"/>
</dbReference>
<evidence type="ECO:0000313" key="4">
    <source>
        <dbReference type="EMBL" id="KAF2874720.1"/>
    </source>
</evidence>
<feature type="transmembrane region" description="Helical" evidence="2">
    <location>
        <begin position="300"/>
        <end position="319"/>
    </location>
</feature>
<name>A0A7C8M9R0_9PLEO</name>
<evidence type="ECO:0000259" key="3">
    <source>
        <dbReference type="Pfam" id="PF20237"/>
    </source>
</evidence>
<organism evidence="4 5">
    <name type="scientific">Massariosphaeria phaeospora</name>
    <dbReference type="NCBI Taxonomy" id="100035"/>
    <lineage>
        <taxon>Eukaryota</taxon>
        <taxon>Fungi</taxon>
        <taxon>Dikarya</taxon>
        <taxon>Ascomycota</taxon>
        <taxon>Pezizomycotina</taxon>
        <taxon>Dothideomycetes</taxon>
        <taxon>Pleosporomycetidae</taxon>
        <taxon>Pleosporales</taxon>
        <taxon>Pleosporales incertae sedis</taxon>
        <taxon>Massariosphaeria</taxon>
    </lineage>
</organism>
<sequence length="323" mass="36622">MSQNASFIPLTLPGPATSPGAHIPSPTAPIQLQSVNSTGTSTNGSVDEQAKRDQAWKYEGYQAFSRWMASEDDFFVFRRFEALNAGVILWMQDRITQVEKRLEEIHQRVADAPPEHKQKNCSFRWDAQYLRDRHELMRELSGLLHHYNQYIDTFSRIRAKPRAEERQIANVRNWLARDAIDPDESAFLHQTGDLITINSRNRPLLGRWLEACPSLHLSRFFRAKHVRGLHVASSSTRYSDNQKFETTTNMCIILAGACLLLAPLWWLAYVSESGVKLNIITGFVCFFMTIMTLGTVNNPFGVVASTAAYAAVLIVFMQIEGKA</sequence>
<feature type="transmembrane region" description="Helical" evidence="2">
    <location>
        <begin position="252"/>
        <end position="270"/>
    </location>
</feature>
<evidence type="ECO:0000256" key="2">
    <source>
        <dbReference type="SAM" id="Phobius"/>
    </source>
</evidence>
<keyword evidence="2" id="KW-1133">Transmembrane helix</keyword>
<feature type="region of interest" description="Disordered" evidence="1">
    <location>
        <begin position="1"/>
        <end position="48"/>
    </location>
</feature>
<reference evidence="4 5" key="1">
    <citation type="submission" date="2020-01" db="EMBL/GenBank/DDBJ databases">
        <authorList>
            <consortium name="DOE Joint Genome Institute"/>
            <person name="Haridas S."/>
            <person name="Albert R."/>
            <person name="Binder M."/>
            <person name="Bloem J."/>
            <person name="Labutti K."/>
            <person name="Salamov A."/>
            <person name="Andreopoulos B."/>
            <person name="Baker S.E."/>
            <person name="Barry K."/>
            <person name="Bills G."/>
            <person name="Bluhm B.H."/>
            <person name="Cannon C."/>
            <person name="Castanera R."/>
            <person name="Culley D.E."/>
            <person name="Daum C."/>
            <person name="Ezra D."/>
            <person name="Gonzalez J.B."/>
            <person name="Henrissat B."/>
            <person name="Kuo A."/>
            <person name="Liang C."/>
            <person name="Lipzen A."/>
            <person name="Lutzoni F."/>
            <person name="Magnuson J."/>
            <person name="Mondo S."/>
            <person name="Nolan M."/>
            <person name="Ohm R."/>
            <person name="Pangilinan J."/>
            <person name="Park H.-J.H."/>
            <person name="Ramirez L."/>
            <person name="Alfaro M."/>
            <person name="Sun H."/>
            <person name="Tritt A."/>
            <person name="Yoshinaga Y."/>
            <person name="Zwiers L.-H.L."/>
            <person name="Turgeon B.G."/>
            <person name="Goodwin S.B."/>
            <person name="Spatafora J.W."/>
            <person name="Crous P.W."/>
            <person name="Grigoriev I.V."/>
        </authorList>
    </citation>
    <scope>NUCLEOTIDE SEQUENCE [LARGE SCALE GENOMIC DNA]</scope>
    <source>
        <strain evidence="4 5">CBS 611.86</strain>
    </source>
</reference>
<dbReference type="AlphaFoldDB" id="A0A7C8M9R0"/>
<comment type="caution">
    <text evidence="4">The sequence shown here is derived from an EMBL/GenBank/DDBJ whole genome shotgun (WGS) entry which is preliminary data.</text>
</comment>
<accession>A0A7C8M9R0</accession>
<protein>
    <recommendedName>
        <fullName evidence="3">DUF6594 domain-containing protein</fullName>
    </recommendedName>
</protein>
<keyword evidence="5" id="KW-1185">Reference proteome</keyword>
<keyword evidence="2" id="KW-0472">Membrane</keyword>
<dbReference type="EMBL" id="JAADJZ010000005">
    <property type="protein sequence ID" value="KAF2874720.1"/>
    <property type="molecule type" value="Genomic_DNA"/>
</dbReference>
<dbReference type="Proteomes" id="UP000481861">
    <property type="component" value="Unassembled WGS sequence"/>
</dbReference>
<dbReference type="Pfam" id="PF20237">
    <property type="entry name" value="DUF6594"/>
    <property type="match status" value="1"/>
</dbReference>
<feature type="compositionally biased region" description="Low complexity" evidence="1">
    <location>
        <begin position="34"/>
        <end position="46"/>
    </location>
</feature>